<keyword evidence="5 10" id="KW-0378">Hydrolase</keyword>
<dbReference type="RefSeq" id="WP_089692959.1">
    <property type="nucleotide sequence ID" value="NZ_FNHL01000001.1"/>
</dbReference>
<keyword evidence="7 11" id="KW-1133">Transmembrane helix</keyword>
<evidence type="ECO:0000256" key="11">
    <source>
        <dbReference type="SAM" id="Phobius"/>
    </source>
</evidence>
<sequence>MSSDTALTLRMAGTLALVLAVNLLCVLAFAFLLRPWLVPLTTGLTASLPPLAARVAEWTLLVAPLLGLALWLQLRYARRELLAEVDATEATRETHPELVTRLTRLASQMDVRPPTAAVVDSPVPNSFTVGGPRDATVVVSTGLLDALSGDELDAVLAHELAHVGNNDAAILTLASFLPALSNGDYAVFDRLDARLGGASTLLFGVGLVVAYGLSLPHLPGTPFGITSLVSFALTATLTVLLGGVALGLLSSPVVFLSRRLSRRRELVADHAGAQATGNPAAMVSALRRLDGGDERPTGDLRATETVRGLCFLPHGFDTERDDEFRVSTRSHPSLAERIENLRSLTASV</sequence>
<evidence type="ECO:0000256" key="4">
    <source>
        <dbReference type="ARBA" id="ARBA00022723"/>
    </source>
</evidence>
<keyword evidence="1" id="KW-1003">Cell membrane</keyword>
<evidence type="ECO:0000256" key="7">
    <source>
        <dbReference type="ARBA" id="ARBA00022989"/>
    </source>
</evidence>
<feature type="transmembrane region" description="Helical" evidence="11">
    <location>
        <begin position="51"/>
        <end position="72"/>
    </location>
</feature>
<dbReference type="GO" id="GO:0046872">
    <property type="term" value="F:metal ion binding"/>
    <property type="evidence" value="ECO:0007669"/>
    <property type="project" value="UniProtKB-KW"/>
</dbReference>
<keyword evidence="2 10" id="KW-0645">Protease</keyword>
<reference evidence="14" key="1">
    <citation type="submission" date="2016-10" db="EMBL/GenBank/DDBJ databases">
        <authorList>
            <person name="Varghese N."/>
            <person name="Submissions S."/>
        </authorList>
    </citation>
    <scope>NUCLEOTIDE SEQUENCE [LARGE SCALE GENOMIC DNA]</scope>
    <source>
        <strain evidence="14">CGMCC 1.10119</strain>
    </source>
</reference>
<comment type="cofactor">
    <cofactor evidence="10">
        <name>Zn(2+)</name>
        <dbReference type="ChEBI" id="CHEBI:29105"/>
    </cofactor>
    <text evidence="10">Binds 1 zinc ion per subunit.</text>
</comment>
<dbReference type="GO" id="GO:0004222">
    <property type="term" value="F:metalloendopeptidase activity"/>
    <property type="evidence" value="ECO:0007669"/>
    <property type="project" value="InterPro"/>
</dbReference>
<protein>
    <submittedName>
        <fullName evidence="13">Heat shock protein HtpX</fullName>
    </submittedName>
</protein>
<keyword evidence="13" id="KW-0346">Stress response</keyword>
<keyword evidence="8 10" id="KW-0482">Metalloprotease</keyword>
<dbReference type="InterPro" id="IPR001915">
    <property type="entry name" value="Peptidase_M48"/>
</dbReference>
<dbReference type="OrthoDB" id="28389at2157"/>
<keyword evidence="14" id="KW-1185">Reference proteome</keyword>
<keyword evidence="9 11" id="KW-0472">Membrane</keyword>
<dbReference type="InterPro" id="IPR050083">
    <property type="entry name" value="HtpX_protease"/>
</dbReference>
<keyword evidence="6 10" id="KW-0862">Zinc</keyword>
<evidence type="ECO:0000313" key="14">
    <source>
        <dbReference type="Proteomes" id="UP000199451"/>
    </source>
</evidence>
<evidence type="ECO:0000256" key="3">
    <source>
        <dbReference type="ARBA" id="ARBA00022692"/>
    </source>
</evidence>
<evidence type="ECO:0000256" key="6">
    <source>
        <dbReference type="ARBA" id="ARBA00022833"/>
    </source>
</evidence>
<feature type="transmembrane region" description="Helical" evidence="11">
    <location>
        <begin position="12"/>
        <end position="31"/>
    </location>
</feature>
<proteinExistence type="inferred from homology"/>
<comment type="similarity">
    <text evidence="10">Belongs to the peptidase M48 family.</text>
</comment>
<evidence type="ECO:0000256" key="9">
    <source>
        <dbReference type="ARBA" id="ARBA00023136"/>
    </source>
</evidence>
<evidence type="ECO:0000256" key="10">
    <source>
        <dbReference type="RuleBase" id="RU003983"/>
    </source>
</evidence>
<dbReference type="GO" id="GO:0006508">
    <property type="term" value="P:proteolysis"/>
    <property type="evidence" value="ECO:0007669"/>
    <property type="project" value="UniProtKB-KW"/>
</dbReference>
<evidence type="ECO:0000256" key="1">
    <source>
        <dbReference type="ARBA" id="ARBA00022475"/>
    </source>
</evidence>
<evidence type="ECO:0000256" key="2">
    <source>
        <dbReference type="ARBA" id="ARBA00022670"/>
    </source>
</evidence>
<feature type="transmembrane region" description="Helical" evidence="11">
    <location>
        <begin position="195"/>
        <end position="213"/>
    </location>
</feature>
<dbReference type="STRING" id="660521.SAMN04487949_0070"/>
<organism evidence="13 14">
    <name type="scientific">Halogranum gelatinilyticum</name>
    <dbReference type="NCBI Taxonomy" id="660521"/>
    <lineage>
        <taxon>Archaea</taxon>
        <taxon>Methanobacteriati</taxon>
        <taxon>Methanobacteriota</taxon>
        <taxon>Stenosarchaea group</taxon>
        <taxon>Halobacteria</taxon>
        <taxon>Halobacteriales</taxon>
        <taxon>Haloferacaceae</taxon>
    </lineage>
</organism>
<keyword evidence="4" id="KW-0479">Metal-binding</keyword>
<dbReference type="Pfam" id="PF01435">
    <property type="entry name" value="Peptidase_M48"/>
    <property type="match status" value="1"/>
</dbReference>
<dbReference type="PANTHER" id="PTHR43221">
    <property type="entry name" value="PROTEASE HTPX"/>
    <property type="match status" value="1"/>
</dbReference>
<dbReference type="Gene3D" id="3.30.2010.10">
    <property type="entry name" value="Metalloproteases ('zincins'), catalytic domain"/>
    <property type="match status" value="1"/>
</dbReference>
<evidence type="ECO:0000313" key="13">
    <source>
        <dbReference type="EMBL" id="SDL88836.1"/>
    </source>
</evidence>
<dbReference type="Proteomes" id="UP000199451">
    <property type="component" value="Unassembled WGS sequence"/>
</dbReference>
<evidence type="ECO:0000259" key="12">
    <source>
        <dbReference type="Pfam" id="PF01435"/>
    </source>
</evidence>
<accession>A0A1G9NQH7</accession>
<feature type="domain" description="Peptidase M48" evidence="12">
    <location>
        <begin position="96"/>
        <end position="344"/>
    </location>
</feature>
<feature type="transmembrane region" description="Helical" evidence="11">
    <location>
        <begin position="225"/>
        <end position="256"/>
    </location>
</feature>
<dbReference type="PANTHER" id="PTHR43221:SF2">
    <property type="entry name" value="PROTEASE HTPX HOMOLOG"/>
    <property type="match status" value="1"/>
</dbReference>
<name>A0A1G9NQH7_9EURY</name>
<evidence type="ECO:0000256" key="5">
    <source>
        <dbReference type="ARBA" id="ARBA00022801"/>
    </source>
</evidence>
<gene>
    <name evidence="13" type="ORF">SAMN04487949_0070</name>
</gene>
<evidence type="ECO:0000256" key="8">
    <source>
        <dbReference type="ARBA" id="ARBA00023049"/>
    </source>
</evidence>
<dbReference type="AlphaFoldDB" id="A0A1G9NQH7"/>
<keyword evidence="3 11" id="KW-0812">Transmembrane</keyword>
<dbReference type="EMBL" id="FNHL01000001">
    <property type="protein sequence ID" value="SDL88836.1"/>
    <property type="molecule type" value="Genomic_DNA"/>
</dbReference>